<dbReference type="PANTHER" id="PTHR34388:SF1">
    <property type="entry name" value="DNA POLYMERASE III SUBUNIT DELTA"/>
    <property type="match status" value="1"/>
</dbReference>
<evidence type="ECO:0000313" key="11">
    <source>
        <dbReference type="EMBL" id="OGD64080.1"/>
    </source>
</evidence>
<evidence type="ECO:0000256" key="5">
    <source>
        <dbReference type="ARBA" id="ARBA00022705"/>
    </source>
</evidence>
<dbReference type="Pfam" id="PF21694">
    <property type="entry name" value="DNA_pol3_delta_C"/>
    <property type="match status" value="1"/>
</dbReference>
<dbReference type="GO" id="GO:0003887">
    <property type="term" value="F:DNA-directed DNA polymerase activity"/>
    <property type="evidence" value="ECO:0007669"/>
    <property type="project" value="UniProtKB-KW"/>
</dbReference>
<dbReference type="SUPFAM" id="SSF52540">
    <property type="entry name" value="P-loop containing nucleoside triphosphate hydrolases"/>
    <property type="match status" value="1"/>
</dbReference>
<dbReference type="GO" id="GO:0009360">
    <property type="term" value="C:DNA polymerase III complex"/>
    <property type="evidence" value="ECO:0007669"/>
    <property type="project" value="InterPro"/>
</dbReference>
<evidence type="ECO:0000256" key="1">
    <source>
        <dbReference type="ARBA" id="ARBA00012417"/>
    </source>
</evidence>
<dbReference type="STRING" id="1797472.A2215_00070"/>
<dbReference type="Proteomes" id="UP000178583">
    <property type="component" value="Unassembled WGS sequence"/>
</dbReference>
<evidence type="ECO:0000313" key="12">
    <source>
        <dbReference type="Proteomes" id="UP000178583"/>
    </source>
</evidence>
<keyword evidence="5" id="KW-0235">DNA replication</keyword>
<feature type="domain" description="DNA polymerase III delta subunit-like C-terminal" evidence="10">
    <location>
        <begin position="198"/>
        <end position="316"/>
    </location>
</feature>
<reference evidence="11 12" key="1">
    <citation type="journal article" date="2016" name="Nat. Commun.">
        <title>Thousands of microbial genomes shed light on interconnected biogeochemical processes in an aquifer system.</title>
        <authorList>
            <person name="Anantharaman K."/>
            <person name="Brown C.T."/>
            <person name="Hug L.A."/>
            <person name="Sharon I."/>
            <person name="Castelle C.J."/>
            <person name="Probst A.J."/>
            <person name="Thomas B.C."/>
            <person name="Singh A."/>
            <person name="Wilkins M.J."/>
            <person name="Karaoz U."/>
            <person name="Brodie E.L."/>
            <person name="Williams K.H."/>
            <person name="Hubbard S.S."/>
            <person name="Banfield J.F."/>
        </authorList>
    </citation>
    <scope>NUCLEOTIDE SEQUENCE [LARGE SCALE GENOMIC DNA]</scope>
</reference>
<dbReference type="Pfam" id="PF06144">
    <property type="entry name" value="DNA_pol3_delta"/>
    <property type="match status" value="1"/>
</dbReference>
<dbReference type="InterPro" id="IPR008921">
    <property type="entry name" value="DNA_pol3_clamp-load_cplx_C"/>
</dbReference>
<evidence type="ECO:0000256" key="8">
    <source>
        <dbReference type="ARBA" id="ARBA00049244"/>
    </source>
</evidence>
<dbReference type="Gene3D" id="1.20.272.10">
    <property type="match status" value="1"/>
</dbReference>
<evidence type="ECO:0000256" key="4">
    <source>
        <dbReference type="ARBA" id="ARBA00022695"/>
    </source>
</evidence>
<accession>A0A1F5E9U6</accession>
<dbReference type="EMBL" id="MEZY01000023">
    <property type="protein sequence ID" value="OGD64080.1"/>
    <property type="molecule type" value="Genomic_DNA"/>
</dbReference>
<protein>
    <recommendedName>
        <fullName evidence="2">DNA polymerase III subunit delta</fullName>
        <ecNumber evidence="1">2.7.7.7</ecNumber>
    </recommendedName>
</protein>
<keyword evidence="6" id="KW-0239">DNA-directed DNA polymerase</keyword>
<dbReference type="InterPro" id="IPR005790">
    <property type="entry name" value="DNA_polIII_delta"/>
</dbReference>
<dbReference type="InterPro" id="IPR010372">
    <property type="entry name" value="DNA_pol3_delta_N"/>
</dbReference>
<proteinExistence type="inferred from homology"/>
<evidence type="ECO:0000256" key="2">
    <source>
        <dbReference type="ARBA" id="ARBA00017703"/>
    </source>
</evidence>
<dbReference type="InterPro" id="IPR048466">
    <property type="entry name" value="DNA_pol3_delta-like_C"/>
</dbReference>
<dbReference type="Gene3D" id="1.10.8.60">
    <property type="match status" value="1"/>
</dbReference>
<keyword evidence="3" id="KW-0808">Transferase</keyword>
<gene>
    <name evidence="11" type="ORF">A2215_00070</name>
</gene>
<dbReference type="InterPro" id="IPR027417">
    <property type="entry name" value="P-loop_NTPase"/>
</dbReference>
<comment type="similarity">
    <text evidence="7">Belongs to the DNA polymerase HolA subunit family.</text>
</comment>
<evidence type="ECO:0000259" key="9">
    <source>
        <dbReference type="Pfam" id="PF06144"/>
    </source>
</evidence>
<dbReference type="NCBIfam" id="TIGR01128">
    <property type="entry name" value="holA"/>
    <property type="match status" value="1"/>
</dbReference>
<dbReference type="Gene3D" id="3.40.50.300">
    <property type="entry name" value="P-loop containing nucleotide triphosphate hydrolases"/>
    <property type="match status" value="1"/>
</dbReference>
<keyword evidence="4" id="KW-0548">Nucleotidyltransferase</keyword>
<dbReference type="AlphaFoldDB" id="A0A1F5E9U6"/>
<dbReference type="SUPFAM" id="SSF48019">
    <property type="entry name" value="post-AAA+ oligomerization domain-like"/>
    <property type="match status" value="1"/>
</dbReference>
<comment type="catalytic activity">
    <reaction evidence="8">
        <text>DNA(n) + a 2'-deoxyribonucleoside 5'-triphosphate = DNA(n+1) + diphosphate</text>
        <dbReference type="Rhea" id="RHEA:22508"/>
        <dbReference type="Rhea" id="RHEA-COMP:17339"/>
        <dbReference type="Rhea" id="RHEA-COMP:17340"/>
        <dbReference type="ChEBI" id="CHEBI:33019"/>
        <dbReference type="ChEBI" id="CHEBI:61560"/>
        <dbReference type="ChEBI" id="CHEBI:173112"/>
        <dbReference type="EC" id="2.7.7.7"/>
    </reaction>
</comment>
<dbReference type="EC" id="2.7.7.7" evidence="1"/>
<dbReference type="GO" id="GO:0003677">
    <property type="term" value="F:DNA binding"/>
    <property type="evidence" value="ECO:0007669"/>
    <property type="project" value="InterPro"/>
</dbReference>
<dbReference type="GO" id="GO:0006261">
    <property type="term" value="P:DNA-templated DNA replication"/>
    <property type="evidence" value="ECO:0007669"/>
    <property type="project" value="TreeGrafter"/>
</dbReference>
<comment type="caution">
    <text evidence="11">The sequence shown here is derived from an EMBL/GenBank/DDBJ whole genome shotgun (WGS) entry which is preliminary data.</text>
</comment>
<organism evidence="11 12">
    <name type="scientific">Candidatus Berkelbacteria bacterium RIFOXYA2_FULL_43_10</name>
    <dbReference type="NCBI Taxonomy" id="1797472"/>
    <lineage>
        <taxon>Bacteria</taxon>
        <taxon>Candidatus Berkelbacteria</taxon>
    </lineage>
</organism>
<dbReference type="PANTHER" id="PTHR34388">
    <property type="entry name" value="DNA POLYMERASE III SUBUNIT DELTA"/>
    <property type="match status" value="1"/>
</dbReference>
<evidence type="ECO:0000259" key="10">
    <source>
        <dbReference type="Pfam" id="PF21694"/>
    </source>
</evidence>
<feature type="domain" description="DNA polymerase III delta N-terminal" evidence="9">
    <location>
        <begin position="4"/>
        <end position="117"/>
    </location>
</feature>
<name>A0A1F5E9U6_9BACT</name>
<sequence length="319" mass="35813">MIIFLYGANSFLIREKLGAIKDKYCAQNPDDFGLEELYGDEISNIEEMKSKLAASSLFSSKRLIIVKNIFSGTDLDFRAALSEQLAKLSGDVTLILTANSNPDKREKLYKNLIKIAKCQEFSKLEPDEILDWTLERAALLGGGIERAASRKLLLLIGDDLESIANEIDKLALFAKSRGRSEISESDADEMVRAKYAPQIFPFIESVVSGKSKEAFEVLEEFYEVGENENYLISMITYQYRTLISIADFQRRGVASNLIAKEAGIHPFVLSKSLPILERYSWEKLLLAYQRILEADSSMKNGKVEPRLALDLLVAKLSMG</sequence>
<evidence type="ECO:0000256" key="7">
    <source>
        <dbReference type="ARBA" id="ARBA00034754"/>
    </source>
</evidence>
<evidence type="ECO:0000256" key="6">
    <source>
        <dbReference type="ARBA" id="ARBA00022932"/>
    </source>
</evidence>
<evidence type="ECO:0000256" key="3">
    <source>
        <dbReference type="ARBA" id="ARBA00022679"/>
    </source>
</evidence>